<accession>A0A396J8A1</accession>
<sequence length="52" mass="6065">MERSKTNYNLCIFMAEPRLLEECSKWKEAKQITTYASSWQSQGKPQQSYASS</sequence>
<dbReference type="EMBL" id="PSQE01000002">
    <property type="protein sequence ID" value="RHN73572.1"/>
    <property type="molecule type" value="Genomic_DNA"/>
</dbReference>
<proteinExistence type="predicted"/>
<dbReference type="AlphaFoldDB" id="A0A396J8A1"/>
<name>A0A396J8A1_MEDTR</name>
<dbReference type="Proteomes" id="UP000265566">
    <property type="component" value="Chromosome 2"/>
</dbReference>
<dbReference type="Gramene" id="rna9397">
    <property type="protein sequence ID" value="RHN73572.1"/>
    <property type="gene ID" value="gene9397"/>
</dbReference>
<reference evidence="1" key="1">
    <citation type="journal article" date="2018" name="Nat. Plants">
        <title>Whole-genome landscape of Medicago truncatula symbiotic genes.</title>
        <authorList>
            <person name="Pecrix Y."/>
            <person name="Gamas P."/>
            <person name="Carrere S."/>
        </authorList>
    </citation>
    <scope>NUCLEOTIDE SEQUENCE</scope>
    <source>
        <tissue evidence="1">Leaves</tissue>
    </source>
</reference>
<evidence type="ECO:0000313" key="1">
    <source>
        <dbReference type="EMBL" id="RHN73572.1"/>
    </source>
</evidence>
<comment type="caution">
    <text evidence="1">The sequence shown here is derived from an EMBL/GenBank/DDBJ whole genome shotgun (WGS) entry which is preliminary data.</text>
</comment>
<organism evidence="1">
    <name type="scientific">Medicago truncatula</name>
    <name type="common">Barrel medic</name>
    <name type="synonym">Medicago tribuloides</name>
    <dbReference type="NCBI Taxonomy" id="3880"/>
    <lineage>
        <taxon>Eukaryota</taxon>
        <taxon>Viridiplantae</taxon>
        <taxon>Streptophyta</taxon>
        <taxon>Embryophyta</taxon>
        <taxon>Tracheophyta</taxon>
        <taxon>Spermatophyta</taxon>
        <taxon>Magnoliopsida</taxon>
        <taxon>eudicotyledons</taxon>
        <taxon>Gunneridae</taxon>
        <taxon>Pentapetalae</taxon>
        <taxon>rosids</taxon>
        <taxon>fabids</taxon>
        <taxon>Fabales</taxon>
        <taxon>Fabaceae</taxon>
        <taxon>Papilionoideae</taxon>
        <taxon>50 kb inversion clade</taxon>
        <taxon>NPAAA clade</taxon>
        <taxon>Hologalegina</taxon>
        <taxon>IRL clade</taxon>
        <taxon>Trifolieae</taxon>
        <taxon>Medicago</taxon>
    </lineage>
</organism>
<protein>
    <submittedName>
        <fullName evidence="1">Uncharacterized protein</fullName>
    </submittedName>
</protein>
<gene>
    <name evidence="1" type="ORF">MtrunA17_Chr2g0299931</name>
</gene>